<reference evidence="1 2" key="1">
    <citation type="submission" date="2017-12" db="EMBL/GenBank/DDBJ databases">
        <title>Genomes of bacteria within cyanobacterial aggregates.</title>
        <authorList>
            <person name="Cai H."/>
        </authorList>
    </citation>
    <scope>NUCLEOTIDE SEQUENCE [LARGE SCALE GENOMIC DNA]</scope>
    <source>
        <strain evidence="1 2">TH16</strain>
    </source>
</reference>
<dbReference type="SMART" id="SM00028">
    <property type="entry name" value="TPR"/>
    <property type="match status" value="3"/>
</dbReference>
<dbReference type="PROSITE" id="PS51678">
    <property type="entry name" value="SAM_MT_PRMT"/>
    <property type="match status" value="1"/>
</dbReference>
<sequence>MDLNRIFAQAVSRQNDGSWAEAEKLYRQIDKLRPGMAPVSWNLGLVLKAQEKWAEALTAFEKAGKADPSFRGLNFNIGLCHQKLGRMDEARVSFEKSVAIEPDDPVGRFNLAAAYREQDKLEEALEQVSQALALKPDFVEAQLLHSKLRTRMLPLWHVPMVNDAPRNDAYEAAIKAQVKPGDLVLEIGTGSGLLAMMAARAGAQVVTCEAVPWIAETARAVIAANGLSDRITVVNTLSTALQVGGVLPRPADVLLSEIVASDFLSERIIPAVADARARLLKPDARILPARGGVRCALAGGALLEMHLFTGPTSGFDLSAFNRLYPRSVRYDARLVQPVALSVAADPFTFDFTGGPIPASEQVRFILPANTEGRCVALAQWVWLDFGDGVTFENSPFVDSPASGWQPGFYLPDRPFDVKRGQGITIDALHDSFNVWMSFHP</sequence>
<protein>
    <submittedName>
        <fullName evidence="1">Uncharacterized protein</fullName>
    </submittedName>
</protein>
<dbReference type="PROSITE" id="PS50005">
    <property type="entry name" value="TPR"/>
    <property type="match status" value="3"/>
</dbReference>
<dbReference type="GO" id="GO:0042054">
    <property type="term" value="F:histone methyltransferase activity"/>
    <property type="evidence" value="ECO:0007669"/>
    <property type="project" value="TreeGrafter"/>
</dbReference>
<dbReference type="InterPro" id="IPR011990">
    <property type="entry name" value="TPR-like_helical_dom_sf"/>
</dbReference>
<dbReference type="Pfam" id="PF14559">
    <property type="entry name" value="TPR_19"/>
    <property type="match status" value="1"/>
</dbReference>
<accession>A0A2K9N9W9</accession>
<organism evidence="1 2">
    <name type="scientific">Niveispirillum cyanobacteriorum</name>
    <dbReference type="NCBI Taxonomy" id="1612173"/>
    <lineage>
        <taxon>Bacteria</taxon>
        <taxon>Pseudomonadati</taxon>
        <taxon>Pseudomonadota</taxon>
        <taxon>Alphaproteobacteria</taxon>
        <taxon>Rhodospirillales</taxon>
        <taxon>Azospirillaceae</taxon>
        <taxon>Niveispirillum</taxon>
    </lineage>
</organism>
<evidence type="ECO:0000313" key="2">
    <source>
        <dbReference type="Proteomes" id="UP000234752"/>
    </source>
</evidence>
<gene>
    <name evidence="1" type="ORF">C0V82_05795</name>
</gene>
<dbReference type="RefSeq" id="WP_102111512.1">
    <property type="nucleotide sequence ID" value="NZ_BMGN01000003.1"/>
</dbReference>
<dbReference type="InterPro" id="IPR025799">
    <property type="entry name" value="Arg_MeTrfase"/>
</dbReference>
<dbReference type="CDD" id="cd02440">
    <property type="entry name" value="AdoMet_MTases"/>
    <property type="match status" value="1"/>
</dbReference>
<dbReference type="SUPFAM" id="SSF48452">
    <property type="entry name" value="TPR-like"/>
    <property type="match status" value="1"/>
</dbReference>
<dbReference type="Proteomes" id="UP000234752">
    <property type="component" value="Chromosome eg_1"/>
</dbReference>
<keyword evidence="2" id="KW-1185">Reference proteome</keyword>
<dbReference type="Gene3D" id="3.40.50.150">
    <property type="entry name" value="Vaccinia Virus protein VP39"/>
    <property type="match status" value="1"/>
</dbReference>
<dbReference type="KEGG" id="ncb:C0V82_05795"/>
<dbReference type="Pfam" id="PF13432">
    <property type="entry name" value="TPR_16"/>
    <property type="match status" value="1"/>
</dbReference>
<dbReference type="EMBL" id="CP025611">
    <property type="protein sequence ID" value="AUN29792.1"/>
    <property type="molecule type" value="Genomic_DNA"/>
</dbReference>
<proteinExistence type="predicted"/>
<dbReference type="Pfam" id="PF06325">
    <property type="entry name" value="PrmA"/>
    <property type="match status" value="1"/>
</dbReference>
<dbReference type="OrthoDB" id="7329378at2"/>
<dbReference type="SUPFAM" id="SSF53335">
    <property type="entry name" value="S-adenosyl-L-methionine-dependent methyltransferases"/>
    <property type="match status" value="1"/>
</dbReference>
<dbReference type="PANTHER" id="PTHR11006">
    <property type="entry name" value="PROTEIN ARGININE N-METHYLTRANSFERASE"/>
    <property type="match status" value="1"/>
</dbReference>
<dbReference type="Gene3D" id="2.70.160.11">
    <property type="entry name" value="Hnrnp arginine n-methyltransferase1"/>
    <property type="match status" value="1"/>
</dbReference>
<name>A0A2K9N9W9_9PROT</name>
<dbReference type="InterPro" id="IPR029063">
    <property type="entry name" value="SAM-dependent_MTases_sf"/>
</dbReference>
<dbReference type="Gene3D" id="1.25.40.10">
    <property type="entry name" value="Tetratricopeptide repeat domain"/>
    <property type="match status" value="2"/>
</dbReference>
<dbReference type="GO" id="GO:0016274">
    <property type="term" value="F:protein-arginine N-methyltransferase activity"/>
    <property type="evidence" value="ECO:0007669"/>
    <property type="project" value="InterPro"/>
</dbReference>
<dbReference type="AlphaFoldDB" id="A0A2K9N9W9"/>
<evidence type="ECO:0000313" key="1">
    <source>
        <dbReference type="EMBL" id="AUN29792.1"/>
    </source>
</evidence>
<dbReference type="PANTHER" id="PTHR11006:SF4">
    <property type="entry name" value="PROTEIN ARGININE N-METHYLTRANSFERASE 7"/>
    <property type="match status" value="1"/>
</dbReference>
<dbReference type="InterPro" id="IPR019734">
    <property type="entry name" value="TPR_rpt"/>
</dbReference>